<evidence type="ECO:0000256" key="12">
    <source>
        <dbReference type="RuleBase" id="RU000442"/>
    </source>
</evidence>
<sequence length="1670" mass="186287">MAKPQKKDRKASRQAALATLKSRRSGLTASNEPTAHHSALDSYNAEVEDVYDDIYDEEEYRRRVESERLKEDFVVDDEGLGYADDGEVDIRALAAHDDHYNNPSTAAAAAKKKSNNSTAALTKEALKKARKTKGLGGEEKGGKNASMWDFVNKGVVGGAAKNGGAGNGGNHTNNNNTTGRIRKTDFSGANTAAAAANSLDDLLNELDYDGPSTLKRSRNVNSSRARHARGGASQQQQQQRKRRYGSTSSSHSHNHNASRRKLSSGTTTSTKQYQRNQGEMTSTKRYESKEPDWSDQEEEEDYQGGGDGEGMDFEEDDHHHDVDFESGDHNDDDDDVVMKGGAEGTSEEKEAEMSKETEEKTSNQETEEEETAPSSRPRSRARKVGGRLSAAAARAREAEEKAAAAAAVKLSEKKERVVVIDESKNETAEIIRVDTTSMSFRPETIAAASGTDQHQQGGGDLECIILTEEVEENESKVEGEVEAPRQYIDMFWLDASERNGVVYLYGKVKVPIQTKGGAKQQKQQSFMYQSCCVTIPNNQRNLFVLPRIKTDAKASTTEEDEENATVERYPISEVYGELKSVLQPSCIPHSHGATWGAKPVTRTYAFEDPSIPRDECQYMKVVYDAKYPVPDRHVCVAGGKTFEKILGAGASNLENFLIKRRLMGPGWVRIYNPKTPMGNASWCKWECTIDGPKSLQRLDLVTNRAGERVTIPESPPVSTVSIKFKTAVNPKSHKLEIVCVSALFNSTVQIDAATDKSLRNMKQLTIVRPLNFETNGTMAQFPRDMEMEAKIMPELQKSPNERALLSRLFAQLGSWDPDVLVSHNGWGHDIDVLLSRCVELKVGMWSKIGRRRQMRLPPASQFGNGKEWAIANALDGRILCDTYLSAKEFLRETTYSLTNLASTQLKFAREEIEQESVPEFCKTGTNFVKLAQHTLNDAQLVQNLMFKLQVLPLTKQLTNIAGNLWGRTMKGNRAERNEYLLLHEFHQLKYLVPEKRTAKQRVEDLGGGDEGGATAGNNSKAKYSGGLVLEPKKGLYDSFILLLDFNSLYPSLIQEYNLCFTTMDWSKSVTPNNAEGVAPQGDQLPPLPDESLDRGVLPRVIKTLVDRRRAVKRLVKTEKDQTKKEELDIRQLALKLTANSMYGCLGFSHSRFYAQPIAALITAMGRETLQRTVDLTQTTIGLDVIYGDTDSIMINTRISDVNEYDKVLELGNRVKREVNRLYKTLELEIDGVFRSMLLLKKKKYAAVTMAKGPGGKITFDKEMKGLDLVRRDWCIQSKDSGKYILDQILSGDEKEVVVNNIHDHLEKVAEKMRSGDLPLDKYTITKGLNKHPNDYPDAKGQAHVFVAKRMLAKNISVTIGAHIPYIITESEKEDGPSSKKTLAAERARHPDEIARSKGALKPDVEWYLAQQILPPISRLCEPIEGTSPGILAEKLGLDSSKYNSISVDINEDDIVDYTPASCLPDEERFKDVEKFVMTCAACDESAEFPGVFRLTKDVENGMTFVQSGFRCPNPKCARPDNWGEEDVAFCGAKVLNKINMMKKEMQKKYYDGLVRCDDPMCGLETRQLSVCEGCCLKAGCNGRMKLVYSESTLQTQLKYFDSLFDIEHACKQLSKAKATITEKEVLKNLRKDDKSTFKLLHGFTSDSLNKSGYNWVTNQFFQTLFGGIRS</sequence>
<organism evidence="18 19">
    <name type="scientific">Skeletonema marinoi</name>
    <dbReference type="NCBI Taxonomy" id="267567"/>
    <lineage>
        <taxon>Eukaryota</taxon>
        <taxon>Sar</taxon>
        <taxon>Stramenopiles</taxon>
        <taxon>Ochrophyta</taxon>
        <taxon>Bacillariophyta</taxon>
        <taxon>Coscinodiscophyceae</taxon>
        <taxon>Thalassiosirophycidae</taxon>
        <taxon>Thalassiosirales</taxon>
        <taxon>Skeletonemataceae</taxon>
        <taxon>Skeletonema</taxon>
        <taxon>Skeletonema marinoi-dohrnii complex</taxon>
    </lineage>
</organism>
<feature type="compositionally biased region" description="Basic residues" evidence="13">
    <location>
        <begin position="1"/>
        <end position="12"/>
    </location>
</feature>
<keyword evidence="4 12" id="KW-0548">Nucleotidyltransferase</keyword>
<comment type="caution">
    <text evidence="18">The sequence shown here is derived from an EMBL/GenBank/DDBJ whole genome shotgun (WGS) entry which is preliminary data.</text>
</comment>
<dbReference type="InterPro" id="IPR045846">
    <property type="entry name" value="POLBc_alpha"/>
</dbReference>
<feature type="domain" description="DNA-directed DNA polymerase family B multifunctional" evidence="14">
    <location>
        <begin position="964"/>
        <end position="1423"/>
    </location>
</feature>
<dbReference type="Gene3D" id="1.10.132.60">
    <property type="entry name" value="DNA polymerase family B, C-terminal domain"/>
    <property type="match status" value="1"/>
</dbReference>
<evidence type="ECO:0000256" key="3">
    <source>
        <dbReference type="ARBA" id="ARBA00022679"/>
    </source>
</evidence>
<keyword evidence="6" id="KW-0479">Metal-binding</keyword>
<dbReference type="InterPro" id="IPR036397">
    <property type="entry name" value="RNaseH_sf"/>
</dbReference>
<dbReference type="PANTHER" id="PTHR45861:SF1">
    <property type="entry name" value="DNA POLYMERASE ALPHA CATALYTIC SUBUNIT"/>
    <property type="match status" value="1"/>
</dbReference>
<dbReference type="Proteomes" id="UP001224775">
    <property type="component" value="Unassembled WGS sequence"/>
</dbReference>
<gene>
    <name evidence="18" type="ORF">QTG54_011713</name>
</gene>
<evidence type="ECO:0000256" key="10">
    <source>
        <dbReference type="ARBA" id="ARBA00023125"/>
    </source>
</evidence>
<evidence type="ECO:0000256" key="11">
    <source>
        <dbReference type="ARBA" id="ARBA00023242"/>
    </source>
</evidence>
<dbReference type="Gene3D" id="1.10.287.690">
    <property type="entry name" value="Helix hairpin bin"/>
    <property type="match status" value="1"/>
</dbReference>
<dbReference type="Pfam" id="PF00136">
    <property type="entry name" value="DNA_pol_B"/>
    <property type="match status" value="1"/>
</dbReference>
<feature type="region of interest" description="Disordered" evidence="13">
    <location>
        <begin position="204"/>
        <end position="389"/>
    </location>
</feature>
<keyword evidence="8" id="KW-0862">Zinc</keyword>
<comment type="similarity">
    <text evidence="2 12">Belongs to the DNA polymerase type-B family.</text>
</comment>
<dbReference type="Gene3D" id="3.30.70.2820">
    <property type="match status" value="1"/>
</dbReference>
<dbReference type="SUPFAM" id="SSF56672">
    <property type="entry name" value="DNA/RNA polymerases"/>
    <property type="match status" value="1"/>
</dbReference>
<dbReference type="GO" id="GO:0000166">
    <property type="term" value="F:nucleotide binding"/>
    <property type="evidence" value="ECO:0007669"/>
    <property type="project" value="InterPro"/>
</dbReference>
<dbReference type="Gene3D" id="2.40.50.730">
    <property type="match status" value="1"/>
</dbReference>
<feature type="compositionally biased region" description="Gly residues" evidence="13">
    <location>
        <begin position="155"/>
        <end position="169"/>
    </location>
</feature>
<evidence type="ECO:0000259" key="16">
    <source>
        <dbReference type="Pfam" id="PF08996"/>
    </source>
</evidence>
<evidence type="ECO:0000259" key="17">
    <source>
        <dbReference type="Pfam" id="PF12254"/>
    </source>
</evidence>
<dbReference type="SUPFAM" id="SSF53098">
    <property type="entry name" value="Ribonuclease H-like"/>
    <property type="match status" value="1"/>
</dbReference>
<evidence type="ECO:0000256" key="2">
    <source>
        <dbReference type="ARBA" id="ARBA00005755"/>
    </source>
</evidence>
<feature type="compositionally biased region" description="Low complexity" evidence="13">
    <location>
        <begin position="104"/>
        <end position="123"/>
    </location>
</feature>
<evidence type="ECO:0000256" key="7">
    <source>
        <dbReference type="ARBA" id="ARBA00022771"/>
    </source>
</evidence>
<feature type="compositionally biased region" description="Basic and acidic residues" evidence="13">
    <location>
        <begin position="346"/>
        <end position="362"/>
    </location>
</feature>
<dbReference type="GO" id="GO:0008270">
    <property type="term" value="F:zinc ion binding"/>
    <property type="evidence" value="ECO:0007669"/>
    <property type="project" value="UniProtKB-KW"/>
</dbReference>
<dbReference type="GO" id="GO:0006272">
    <property type="term" value="P:leading strand elongation"/>
    <property type="evidence" value="ECO:0007669"/>
    <property type="project" value="TreeGrafter"/>
</dbReference>
<dbReference type="Gene3D" id="3.90.1600.10">
    <property type="entry name" value="Palm domain of DNA polymerase"/>
    <property type="match status" value="1"/>
</dbReference>
<dbReference type="InterPro" id="IPR038256">
    <property type="entry name" value="Pol_alpha_znc_sf"/>
</dbReference>
<dbReference type="GO" id="GO:0003688">
    <property type="term" value="F:DNA replication origin binding"/>
    <property type="evidence" value="ECO:0007669"/>
    <property type="project" value="TreeGrafter"/>
</dbReference>
<evidence type="ECO:0000256" key="9">
    <source>
        <dbReference type="ARBA" id="ARBA00022932"/>
    </source>
</evidence>
<dbReference type="GO" id="GO:0006273">
    <property type="term" value="P:lagging strand elongation"/>
    <property type="evidence" value="ECO:0007669"/>
    <property type="project" value="TreeGrafter"/>
</dbReference>
<dbReference type="FunFam" id="1.10.132.60:FF:000004">
    <property type="entry name" value="DNA polymerase"/>
    <property type="match status" value="1"/>
</dbReference>
<feature type="compositionally biased region" description="Acidic residues" evidence="13">
    <location>
        <begin position="293"/>
        <end position="302"/>
    </location>
</feature>
<dbReference type="SMART" id="SM00486">
    <property type="entry name" value="POLBc"/>
    <property type="match status" value="1"/>
</dbReference>
<accession>A0AAD9D807</accession>
<dbReference type="GO" id="GO:0003887">
    <property type="term" value="F:DNA-directed DNA polymerase activity"/>
    <property type="evidence" value="ECO:0007669"/>
    <property type="project" value="UniProtKB-KW"/>
</dbReference>
<dbReference type="InterPro" id="IPR006134">
    <property type="entry name" value="DNA-dir_DNA_pol_B_multi_dom"/>
</dbReference>
<dbReference type="Pfam" id="PF12254">
    <property type="entry name" value="DNA_pol_alpha_N"/>
    <property type="match status" value="1"/>
</dbReference>
<dbReference type="InterPro" id="IPR023211">
    <property type="entry name" value="DNA_pol_palm_dom_sf"/>
</dbReference>
<feature type="compositionally biased region" description="Low complexity" evidence="13">
    <location>
        <begin position="170"/>
        <end position="179"/>
    </location>
</feature>
<feature type="compositionally biased region" description="Basic residues" evidence="13">
    <location>
        <begin position="252"/>
        <end position="262"/>
    </location>
</feature>
<dbReference type="Gene3D" id="3.30.420.10">
    <property type="entry name" value="Ribonuclease H-like superfamily/Ribonuclease H"/>
    <property type="match status" value="1"/>
</dbReference>
<dbReference type="EC" id="2.7.7.7" evidence="12"/>
<feature type="domain" description="DNA polymerase alpha catalytic subunit N-terminal" evidence="17">
    <location>
        <begin position="17"/>
        <end position="89"/>
    </location>
</feature>
<dbReference type="GO" id="GO:0003697">
    <property type="term" value="F:single-stranded DNA binding"/>
    <property type="evidence" value="ECO:0007669"/>
    <property type="project" value="TreeGrafter"/>
</dbReference>
<keyword evidence="11" id="KW-0539">Nucleus</keyword>
<name>A0AAD9D807_9STRA</name>
<evidence type="ECO:0000256" key="1">
    <source>
        <dbReference type="ARBA" id="ARBA00004123"/>
    </source>
</evidence>
<feature type="region of interest" description="Disordered" evidence="13">
    <location>
        <begin position="1"/>
        <end position="43"/>
    </location>
</feature>
<dbReference type="CDD" id="cd05776">
    <property type="entry name" value="DNA_polB_alpha_exo"/>
    <property type="match status" value="1"/>
</dbReference>
<reference evidence="18" key="1">
    <citation type="submission" date="2023-06" db="EMBL/GenBank/DDBJ databases">
        <title>Survivors Of The Sea: Transcriptome response of Skeletonema marinoi to long-term dormancy.</title>
        <authorList>
            <person name="Pinder M.I.M."/>
            <person name="Kourtchenko O."/>
            <person name="Robertson E.K."/>
            <person name="Larsson T."/>
            <person name="Maumus F."/>
            <person name="Osuna-Cruz C.M."/>
            <person name="Vancaester E."/>
            <person name="Stenow R."/>
            <person name="Vandepoele K."/>
            <person name="Ploug H."/>
            <person name="Bruchert V."/>
            <person name="Godhe A."/>
            <person name="Topel M."/>
        </authorList>
    </citation>
    <scope>NUCLEOTIDE SEQUENCE</scope>
    <source>
        <strain evidence="18">R05AC</strain>
    </source>
</reference>
<comment type="subcellular location">
    <subcellularLocation>
        <location evidence="1">Nucleus</location>
    </subcellularLocation>
</comment>
<evidence type="ECO:0000256" key="5">
    <source>
        <dbReference type="ARBA" id="ARBA00022705"/>
    </source>
</evidence>
<dbReference type="InterPro" id="IPR042087">
    <property type="entry name" value="DNA_pol_B_thumb"/>
</dbReference>
<dbReference type="GO" id="GO:0003682">
    <property type="term" value="F:chromatin binding"/>
    <property type="evidence" value="ECO:0007669"/>
    <property type="project" value="TreeGrafter"/>
</dbReference>
<dbReference type="GO" id="GO:0005658">
    <property type="term" value="C:alpha DNA polymerase:primase complex"/>
    <property type="evidence" value="ECO:0007669"/>
    <property type="project" value="TreeGrafter"/>
</dbReference>
<dbReference type="InterPro" id="IPR043502">
    <property type="entry name" value="DNA/RNA_pol_sf"/>
</dbReference>
<comment type="catalytic activity">
    <reaction evidence="12">
        <text>DNA(n) + a 2'-deoxyribonucleoside 5'-triphosphate = DNA(n+1) + diphosphate</text>
        <dbReference type="Rhea" id="RHEA:22508"/>
        <dbReference type="Rhea" id="RHEA-COMP:17339"/>
        <dbReference type="Rhea" id="RHEA-COMP:17340"/>
        <dbReference type="ChEBI" id="CHEBI:33019"/>
        <dbReference type="ChEBI" id="CHEBI:61560"/>
        <dbReference type="ChEBI" id="CHEBI:173112"/>
        <dbReference type="EC" id="2.7.7.7"/>
    </reaction>
</comment>
<keyword evidence="5 12" id="KW-0235">DNA replication</keyword>
<evidence type="ECO:0000256" key="13">
    <source>
        <dbReference type="SAM" id="MobiDB-lite"/>
    </source>
</evidence>
<protein>
    <recommendedName>
        <fullName evidence="12">DNA polymerase</fullName>
        <ecNumber evidence="12">2.7.7.7</ecNumber>
    </recommendedName>
</protein>
<dbReference type="NCBIfam" id="TIGR00592">
    <property type="entry name" value="pol2"/>
    <property type="match status" value="1"/>
</dbReference>
<dbReference type="InterPro" id="IPR017964">
    <property type="entry name" value="DNA-dir_DNA_pol_B_CS"/>
</dbReference>
<feature type="compositionally biased region" description="Polar residues" evidence="13">
    <location>
        <begin position="263"/>
        <end position="281"/>
    </location>
</feature>
<dbReference type="PANTHER" id="PTHR45861">
    <property type="entry name" value="DNA POLYMERASE ALPHA CATALYTIC SUBUNIT"/>
    <property type="match status" value="1"/>
</dbReference>
<dbReference type="GO" id="GO:1902975">
    <property type="term" value="P:mitotic DNA replication initiation"/>
    <property type="evidence" value="ECO:0007669"/>
    <property type="project" value="InterPro"/>
</dbReference>
<evidence type="ECO:0000313" key="18">
    <source>
        <dbReference type="EMBL" id="KAK1737427.1"/>
    </source>
</evidence>
<dbReference type="InterPro" id="IPR006133">
    <property type="entry name" value="DNA-dir_DNA_pol_B_exonuc"/>
</dbReference>
<feature type="compositionally biased region" description="Basic and acidic residues" evidence="13">
    <location>
        <begin position="282"/>
        <end position="292"/>
    </location>
</feature>
<evidence type="ECO:0000259" key="14">
    <source>
        <dbReference type="Pfam" id="PF00136"/>
    </source>
</evidence>
<evidence type="ECO:0000256" key="4">
    <source>
        <dbReference type="ARBA" id="ARBA00022695"/>
    </source>
</evidence>
<evidence type="ECO:0000313" key="19">
    <source>
        <dbReference type="Proteomes" id="UP001224775"/>
    </source>
</evidence>
<feature type="domain" description="Zinc finger DNA-directed DNA polymerase family B alpha" evidence="16">
    <location>
        <begin position="1461"/>
        <end position="1657"/>
    </location>
</feature>
<dbReference type="Gene3D" id="6.10.10.100">
    <property type="match status" value="1"/>
</dbReference>
<evidence type="ECO:0000259" key="15">
    <source>
        <dbReference type="Pfam" id="PF03104"/>
    </source>
</evidence>
<dbReference type="PROSITE" id="PS00116">
    <property type="entry name" value="DNA_POLYMERASE_B"/>
    <property type="match status" value="1"/>
</dbReference>
<feature type="compositionally biased region" description="Basic and acidic residues" evidence="13">
    <location>
        <begin position="316"/>
        <end position="329"/>
    </location>
</feature>
<keyword evidence="19" id="KW-1185">Reference proteome</keyword>
<dbReference type="InterPro" id="IPR015088">
    <property type="entry name" value="Znf_DNA-dir_DNA_pol_B_alpha"/>
</dbReference>
<keyword evidence="10 12" id="KW-0238">DNA-binding</keyword>
<keyword evidence="3 12" id="KW-0808">Transferase</keyword>
<keyword evidence="7" id="KW-0863">Zinc-finger</keyword>
<feature type="region of interest" description="Disordered" evidence="13">
    <location>
        <begin position="104"/>
        <end position="185"/>
    </location>
</feature>
<dbReference type="InterPro" id="IPR012337">
    <property type="entry name" value="RNaseH-like_sf"/>
</dbReference>
<feature type="domain" description="DNA-directed DNA polymerase family B exonuclease" evidence="15">
    <location>
        <begin position="650"/>
        <end position="899"/>
    </location>
</feature>
<evidence type="ECO:0000256" key="6">
    <source>
        <dbReference type="ARBA" id="ARBA00022723"/>
    </source>
</evidence>
<dbReference type="Gene3D" id="1.10.3200.20">
    <property type="entry name" value="DNA Polymerase alpha, zinc finger"/>
    <property type="match status" value="1"/>
</dbReference>
<dbReference type="Pfam" id="PF08996">
    <property type="entry name" value="zf-DNA_Pol"/>
    <property type="match status" value="1"/>
</dbReference>
<proteinExistence type="inferred from homology"/>
<dbReference type="PRINTS" id="PR00106">
    <property type="entry name" value="DNAPOLB"/>
</dbReference>
<evidence type="ECO:0000256" key="8">
    <source>
        <dbReference type="ARBA" id="ARBA00022833"/>
    </source>
</evidence>
<dbReference type="CDD" id="cd05532">
    <property type="entry name" value="POLBc_alpha"/>
    <property type="match status" value="1"/>
</dbReference>
<dbReference type="InterPro" id="IPR024647">
    <property type="entry name" value="DNA_pol_a_cat_su_N"/>
</dbReference>
<keyword evidence="9 12" id="KW-0239">DNA-directed DNA polymerase</keyword>
<dbReference type="Pfam" id="PF03104">
    <property type="entry name" value="DNA_pol_B_exo1"/>
    <property type="match status" value="1"/>
</dbReference>
<dbReference type="InterPro" id="IPR006172">
    <property type="entry name" value="DNA-dir_DNA_pol_B"/>
</dbReference>
<dbReference type="EMBL" id="JATAAI010000025">
    <property type="protein sequence ID" value="KAK1737427.1"/>
    <property type="molecule type" value="Genomic_DNA"/>
</dbReference>